<dbReference type="Proteomes" id="UP000887578">
    <property type="component" value="Unplaced"/>
</dbReference>
<name>A0A914QHF3_9BILA</name>
<organism evidence="1 2">
    <name type="scientific">Panagrolaimus davidi</name>
    <dbReference type="NCBI Taxonomy" id="227884"/>
    <lineage>
        <taxon>Eukaryota</taxon>
        <taxon>Metazoa</taxon>
        <taxon>Ecdysozoa</taxon>
        <taxon>Nematoda</taxon>
        <taxon>Chromadorea</taxon>
        <taxon>Rhabditida</taxon>
        <taxon>Tylenchina</taxon>
        <taxon>Panagrolaimomorpha</taxon>
        <taxon>Panagrolaimoidea</taxon>
        <taxon>Panagrolaimidae</taxon>
        <taxon>Panagrolaimus</taxon>
    </lineage>
</organism>
<dbReference type="WBParaSite" id="PDA_v2.g28965.t1">
    <property type="protein sequence ID" value="PDA_v2.g28965.t1"/>
    <property type="gene ID" value="PDA_v2.g28965"/>
</dbReference>
<dbReference type="Gene3D" id="3.80.10.10">
    <property type="entry name" value="Ribonuclease Inhibitor"/>
    <property type="match status" value="1"/>
</dbReference>
<dbReference type="InterPro" id="IPR032675">
    <property type="entry name" value="LRR_dom_sf"/>
</dbReference>
<accession>A0A914QHF3</accession>
<sequence length="299" mass="34388">MSLSKYEAKLIGIKAKYNLPKSPPYCEFPDDVLRYIKKNGTPKQTLKSMNVIKYLIPKICPFTYFGKGYYDVSLDENSLSAYARIVFNELPNNLGISGKLSVHDGNALPKLISKIIVCDIKYLCLRTPRISYIAFKFLTSSGKLKELELKKTIVTLENGDIVPYETLLENTPKLRVLNITYDPRKRLSKNVVQKICELNLEKLVLDDLTGCFKLESFLAAIAKKKPNLDIHLHFECCFNAHRNIYSYMGKLVSAGLPASFPPHFEFNYKYFSTLCNVVRLKAYENLRNEYRQRQLNLIN</sequence>
<dbReference type="AlphaFoldDB" id="A0A914QHF3"/>
<dbReference type="SUPFAM" id="SSF52047">
    <property type="entry name" value="RNI-like"/>
    <property type="match status" value="1"/>
</dbReference>
<evidence type="ECO:0000313" key="1">
    <source>
        <dbReference type="Proteomes" id="UP000887578"/>
    </source>
</evidence>
<proteinExistence type="predicted"/>
<reference evidence="2" key="1">
    <citation type="submission" date="2022-11" db="UniProtKB">
        <authorList>
            <consortium name="WormBaseParasite"/>
        </authorList>
    </citation>
    <scope>IDENTIFICATION</scope>
</reference>
<protein>
    <submittedName>
        <fullName evidence="2">Uncharacterized protein</fullName>
    </submittedName>
</protein>
<keyword evidence="1" id="KW-1185">Reference proteome</keyword>
<evidence type="ECO:0000313" key="2">
    <source>
        <dbReference type="WBParaSite" id="PDA_v2.g28965.t1"/>
    </source>
</evidence>